<feature type="region of interest" description="Disordered" evidence="7">
    <location>
        <begin position="346"/>
        <end position="369"/>
    </location>
</feature>
<keyword evidence="6" id="KW-0695">RNA-directed DNA polymerase</keyword>
<evidence type="ECO:0000313" key="11">
    <source>
        <dbReference type="Proteomes" id="UP000762676"/>
    </source>
</evidence>
<keyword evidence="1" id="KW-0808">Transferase</keyword>
<dbReference type="Gene3D" id="3.30.420.10">
    <property type="entry name" value="Ribonuclease H-like superfamily/Ribonuclease H"/>
    <property type="match status" value="1"/>
</dbReference>
<feature type="domain" description="Integrase catalytic" evidence="9">
    <location>
        <begin position="181"/>
        <end position="337"/>
    </location>
</feature>
<dbReference type="GO" id="GO:0004519">
    <property type="term" value="F:endonuclease activity"/>
    <property type="evidence" value="ECO:0007669"/>
    <property type="project" value="UniProtKB-KW"/>
</dbReference>
<dbReference type="Proteomes" id="UP000762676">
    <property type="component" value="Unassembled WGS sequence"/>
</dbReference>
<feature type="transmembrane region" description="Helical" evidence="8">
    <location>
        <begin position="392"/>
        <end position="414"/>
    </location>
</feature>
<dbReference type="PROSITE" id="PS50994">
    <property type="entry name" value="INTEGRASE"/>
    <property type="match status" value="1"/>
</dbReference>
<evidence type="ECO:0000256" key="2">
    <source>
        <dbReference type="ARBA" id="ARBA00022695"/>
    </source>
</evidence>
<evidence type="ECO:0000256" key="4">
    <source>
        <dbReference type="ARBA" id="ARBA00022759"/>
    </source>
</evidence>
<proteinExistence type="predicted"/>
<evidence type="ECO:0000259" key="9">
    <source>
        <dbReference type="PROSITE" id="PS50994"/>
    </source>
</evidence>
<dbReference type="InterPro" id="IPR012337">
    <property type="entry name" value="RNaseH-like_sf"/>
</dbReference>
<accession>A0AAV4I5Z2</accession>
<dbReference type="GO" id="GO:0003964">
    <property type="term" value="F:RNA-directed DNA polymerase activity"/>
    <property type="evidence" value="ECO:0007669"/>
    <property type="project" value="UniProtKB-KW"/>
</dbReference>
<evidence type="ECO:0000256" key="7">
    <source>
        <dbReference type="SAM" id="MobiDB-lite"/>
    </source>
</evidence>
<evidence type="ECO:0000256" key="3">
    <source>
        <dbReference type="ARBA" id="ARBA00022722"/>
    </source>
</evidence>
<keyword evidence="3" id="KW-0540">Nuclease</keyword>
<evidence type="ECO:0000256" key="6">
    <source>
        <dbReference type="ARBA" id="ARBA00022918"/>
    </source>
</evidence>
<gene>
    <name evidence="10" type="ORF">ElyMa_006526400</name>
</gene>
<organism evidence="10 11">
    <name type="scientific">Elysia marginata</name>
    <dbReference type="NCBI Taxonomy" id="1093978"/>
    <lineage>
        <taxon>Eukaryota</taxon>
        <taxon>Metazoa</taxon>
        <taxon>Spiralia</taxon>
        <taxon>Lophotrochozoa</taxon>
        <taxon>Mollusca</taxon>
        <taxon>Gastropoda</taxon>
        <taxon>Heterobranchia</taxon>
        <taxon>Euthyneura</taxon>
        <taxon>Panpulmonata</taxon>
        <taxon>Sacoglossa</taxon>
        <taxon>Placobranchoidea</taxon>
        <taxon>Plakobranchidae</taxon>
        <taxon>Elysia</taxon>
    </lineage>
</organism>
<dbReference type="Pfam" id="PF00665">
    <property type="entry name" value="rve"/>
    <property type="match status" value="1"/>
</dbReference>
<dbReference type="SUPFAM" id="SSF53098">
    <property type="entry name" value="Ribonuclease H-like"/>
    <property type="match status" value="1"/>
</dbReference>
<keyword evidence="4" id="KW-0255">Endonuclease</keyword>
<dbReference type="PANTHER" id="PTHR37984">
    <property type="entry name" value="PROTEIN CBG26694"/>
    <property type="match status" value="1"/>
</dbReference>
<dbReference type="Gene3D" id="3.10.20.370">
    <property type="match status" value="1"/>
</dbReference>
<comment type="caution">
    <text evidence="10">The sequence shown here is derived from an EMBL/GenBank/DDBJ whole genome shotgun (WGS) entry which is preliminary data.</text>
</comment>
<dbReference type="AlphaFoldDB" id="A0AAV4I5Z2"/>
<keyword evidence="8" id="KW-0472">Membrane</keyword>
<dbReference type="CDD" id="cd09274">
    <property type="entry name" value="RNase_HI_RT_Ty3"/>
    <property type="match status" value="1"/>
</dbReference>
<dbReference type="FunFam" id="3.10.20.370:FF:000001">
    <property type="entry name" value="Retrovirus-related Pol polyprotein from transposon 17.6-like protein"/>
    <property type="match status" value="1"/>
</dbReference>
<keyword evidence="8" id="KW-0812">Transmembrane</keyword>
<dbReference type="SUPFAM" id="SSF56672">
    <property type="entry name" value="DNA/RNA polymerases"/>
    <property type="match status" value="1"/>
</dbReference>
<dbReference type="GO" id="GO:0015074">
    <property type="term" value="P:DNA integration"/>
    <property type="evidence" value="ECO:0007669"/>
    <property type="project" value="InterPro"/>
</dbReference>
<evidence type="ECO:0000313" key="10">
    <source>
        <dbReference type="EMBL" id="GFS05687.1"/>
    </source>
</evidence>
<reference evidence="10 11" key="1">
    <citation type="journal article" date="2021" name="Elife">
        <title>Chloroplast acquisition without the gene transfer in kleptoplastic sea slugs, Plakobranchus ocellatus.</title>
        <authorList>
            <person name="Maeda T."/>
            <person name="Takahashi S."/>
            <person name="Yoshida T."/>
            <person name="Shimamura S."/>
            <person name="Takaki Y."/>
            <person name="Nagai Y."/>
            <person name="Toyoda A."/>
            <person name="Suzuki Y."/>
            <person name="Arimoto A."/>
            <person name="Ishii H."/>
            <person name="Satoh N."/>
            <person name="Nishiyama T."/>
            <person name="Hasebe M."/>
            <person name="Maruyama T."/>
            <person name="Minagawa J."/>
            <person name="Obokata J."/>
            <person name="Shigenobu S."/>
        </authorList>
    </citation>
    <scope>NUCLEOTIDE SEQUENCE [LARGE SCALE GENOMIC DNA]</scope>
</reference>
<dbReference type="Pfam" id="PF17917">
    <property type="entry name" value="RT_RNaseH"/>
    <property type="match status" value="1"/>
</dbReference>
<dbReference type="GO" id="GO:0016787">
    <property type="term" value="F:hydrolase activity"/>
    <property type="evidence" value="ECO:0007669"/>
    <property type="project" value="UniProtKB-KW"/>
</dbReference>
<keyword evidence="11" id="KW-1185">Reference proteome</keyword>
<keyword evidence="5" id="KW-0378">Hydrolase</keyword>
<dbReference type="InterPro" id="IPR043502">
    <property type="entry name" value="DNA/RNA_pol_sf"/>
</dbReference>
<dbReference type="InterPro" id="IPR050951">
    <property type="entry name" value="Retrovirus_Pol_polyprotein"/>
</dbReference>
<sequence>MAEPLVCSAPAAANAEHLPRLTRKGLKFYWSTECSQAFERFKSDIAGEVRNFIFDPNAPTFVTTDASDVGLGAVLSQRQHGREVPIAYASHTLQPRERSFATNEKEALACIWACETWEKYLAGRPFTLRTDHAALASLLQRTTDTRKSAKFTRWLERLSAFDYNVEYHKGSPHVPSFSIPTPDTPWQKLAIDVTGPFLIAPNCSKFLVVLLDYHTKYPEILMTPTITSQKITDWLEEIFARYGASDELVSDNGTNFTSEPFTNFLRSYVLHTRTAVYNPQENGFVERFNRYLKHGIQAFCSSGQPWASGIQALLRNYRSTPPTPDGHSPGELMFGRKIRLPYQIPRPTARPRSAPPQHASDTHSDNNLRCRGPYKVGNTVLARLPHAADMSIPAILIAMFSMLTFAASHLCVYATSDVLQ</sequence>
<feature type="compositionally biased region" description="Low complexity" evidence="7">
    <location>
        <begin position="346"/>
        <end position="356"/>
    </location>
</feature>
<evidence type="ECO:0000256" key="8">
    <source>
        <dbReference type="SAM" id="Phobius"/>
    </source>
</evidence>
<dbReference type="InterPro" id="IPR041373">
    <property type="entry name" value="RT_RNaseH"/>
</dbReference>
<keyword evidence="2" id="KW-0548">Nucleotidyltransferase</keyword>
<evidence type="ECO:0000256" key="5">
    <source>
        <dbReference type="ARBA" id="ARBA00022801"/>
    </source>
</evidence>
<evidence type="ECO:0000256" key="1">
    <source>
        <dbReference type="ARBA" id="ARBA00022679"/>
    </source>
</evidence>
<dbReference type="InterPro" id="IPR036397">
    <property type="entry name" value="RNaseH_sf"/>
</dbReference>
<protein>
    <submittedName>
        <fullName evidence="10">Retrovirus-related Pol polyprotein from transposon 17.6</fullName>
    </submittedName>
</protein>
<dbReference type="InterPro" id="IPR001584">
    <property type="entry name" value="Integrase_cat-core"/>
</dbReference>
<dbReference type="GO" id="GO:0003676">
    <property type="term" value="F:nucleic acid binding"/>
    <property type="evidence" value="ECO:0007669"/>
    <property type="project" value="InterPro"/>
</dbReference>
<name>A0AAV4I5Z2_9GAST</name>
<keyword evidence="8" id="KW-1133">Transmembrane helix</keyword>
<dbReference type="PANTHER" id="PTHR37984:SF15">
    <property type="entry name" value="INTEGRASE CATALYTIC DOMAIN-CONTAINING PROTEIN"/>
    <property type="match status" value="1"/>
</dbReference>
<dbReference type="EMBL" id="BMAT01013095">
    <property type="protein sequence ID" value="GFS05687.1"/>
    <property type="molecule type" value="Genomic_DNA"/>
</dbReference>